<evidence type="ECO:0000313" key="3">
    <source>
        <dbReference type="Proteomes" id="UP001271007"/>
    </source>
</evidence>
<feature type="region of interest" description="Disordered" evidence="1">
    <location>
        <begin position="135"/>
        <end position="339"/>
    </location>
</feature>
<accession>A0AAJ0G6M5</accession>
<feature type="compositionally biased region" description="Basic residues" evidence="1">
    <location>
        <begin position="175"/>
        <end position="190"/>
    </location>
</feature>
<name>A0AAJ0G6M5_9PEZI</name>
<protein>
    <submittedName>
        <fullName evidence="2">Uncharacterized protein</fullName>
    </submittedName>
</protein>
<feature type="compositionally biased region" description="Basic and acidic residues" evidence="1">
    <location>
        <begin position="261"/>
        <end position="271"/>
    </location>
</feature>
<reference evidence="2" key="1">
    <citation type="submission" date="2023-04" db="EMBL/GenBank/DDBJ databases">
        <title>Black Yeasts Isolated from many extreme environments.</title>
        <authorList>
            <person name="Coleine C."/>
            <person name="Stajich J.E."/>
            <person name="Selbmann L."/>
        </authorList>
    </citation>
    <scope>NUCLEOTIDE SEQUENCE</scope>
    <source>
        <strain evidence="2">CCFEE 5312</strain>
    </source>
</reference>
<sequence>MPLSIVEMSLGLTRSYGNTRRNARISNFSVLEKLHTSIIKFKKDYHLHVTMPVPYEEAEFSIACQELFERIGPDLWPDTSEKPAWLAESEADGLEGRWRRRLVYARADDCAILRTLFEKLLYEKCRKYHKSWTKKNQAVRTANGHSASSADSWRMPDESDAGTSDSEEESVVSPPRRRSTLGRARSRSTTRRTAVPDGPNSTEERPEDHVRGLDEAQARRTTLAPASRPSLSGHGPLLVQNATTATPAWSQNSRRGSVQPHSERKHFDTPHINRNTGLVTPAKSGKRSFAGDSDERDQTPGPARKVRRKETDEEELSSRLPEQGTISPSSGRVAPGRIEHHVFGPRYPDLYRPTPMRHYPRIASSPAALPVSQLRPQRSLQQIDSASAQFVFTANGASLARPPQFGSSATTPAVARPGTLGMGSSRGYIQSGVQQRINDATAPVPPRAMESTNPAPLPSSPGSLVKPNISATNATKTGLIPTCSQIQAHAASNNQTANSPAVSHPFTTTMRQIMPNTPVLEASTSSTAIFEPPIPLPGSEATNTTTAQPGERRSKAPALDSEDNPRYKQQQEQTSLPKVQQEQRRASMDLPPKKTFTWDLATNGFRTSISAHTAMSVGQLFEVIQAQIDLCGKGQVVALELHHNWRLAALENFFIGSENPTAWEKCVDKVTKIVGKLEVHARVVLKE</sequence>
<dbReference type="AlphaFoldDB" id="A0AAJ0G6M5"/>
<feature type="region of interest" description="Disordered" evidence="1">
    <location>
        <begin position="445"/>
        <end position="464"/>
    </location>
</feature>
<feature type="region of interest" description="Disordered" evidence="1">
    <location>
        <begin position="521"/>
        <end position="588"/>
    </location>
</feature>
<evidence type="ECO:0000313" key="2">
    <source>
        <dbReference type="EMBL" id="KAK3050937.1"/>
    </source>
</evidence>
<feature type="compositionally biased region" description="Polar residues" evidence="1">
    <location>
        <begin position="567"/>
        <end position="580"/>
    </location>
</feature>
<evidence type="ECO:0000256" key="1">
    <source>
        <dbReference type="SAM" id="MobiDB-lite"/>
    </source>
</evidence>
<organism evidence="2 3">
    <name type="scientific">Extremus antarcticus</name>
    <dbReference type="NCBI Taxonomy" id="702011"/>
    <lineage>
        <taxon>Eukaryota</taxon>
        <taxon>Fungi</taxon>
        <taxon>Dikarya</taxon>
        <taxon>Ascomycota</taxon>
        <taxon>Pezizomycotina</taxon>
        <taxon>Dothideomycetes</taxon>
        <taxon>Dothideomycetidae</taxon>
        <taxon>Mycosphaerellales</taxon>
        <taxon>Extremaceae</taxon>
        <taxon>Extremus</taxon>
    </lineage>
</organism>
<comment type="caution">
    <text evidence="2">The sequence shown here is derived from an EMBL/GenBank/DDBJ whole genome shotgun (WGS) entry which is preliminary data.</text>
</comment>
<dbReference type="Proteomes" id="UP001271007">
    <property type="component" value="Unassembled WGS sequence"/>
</dbReference>
<feature type="compositionally biased region" description="Basic and acidic residues" evidence="1">
    <location>
        <begin position="202"/>
        <end position="218"/>
    </location>
</feature>
<keyword evidence="3" id="KW-1185">Reference proteome</keyword>
<dbReference type="EMBL" id="JAWDJX010000029">
    <property type="protein sequence ID" value="KAK3050937.1"/>
    <property type="molecule type" value="Genomic_DNA"/>
</dbReference>
<gene>
    <name evidence="2" type="ORF">LTR09_008015</name>
</gene>
<feature type="compositionally biased region" description="Polar residues" evidence="1">
    <location>
        <begin position="135"/>
        <end position="151"/>
    </location>
</feature>
<feature type="compositionally biased region" description="Polar residues" evidence="1">
    <location>
        <begin position="240"/>
        <end position="260"/>
    </location>
</feature>
<proteinExistence type="predicted"/>